<dbReference type="OMA" id="VEMAWDE"/>
<dbReference type="OrthoDB" id="3348320at2759"/>
<dbReference type="InParanoid" id="E9E807"/>
<dbReference type="eggNOG" id="ENOG502T0H0">
    <property type="taxonomic scope" value="Eukaryota"/>
</dbReference>
<dbReference type="HOGENOM" id="CLU_093582_0_0_1"/>
<name>E9E807_METAQ</name>
<dbReference type="Proteomes" id="UP000002499">
    <property type="component" value="Unassembled WGS sequence"/>
</dbReference>
<evidence type="ECO:0000313" key="1">
    <source>
        <dbReference type="EMBL" id="EFY88014.1"/>
    </source>
</evidence>
<accession>E9E807</accession>
<proteinExistence type="predicted"/>
<protein>
    <submittedName>
        <fullName evidence="1">Uncharacterized protein</fullName>
    </submittedName>
</protein>
<sequence length="240" mass="27570">MPPIRPSLVLTKQDIIDGLSELDVAFDASELLMSVAPIRFVTIGGMLAVSLFQNRTTTKDIDFLLDPNVDAVDDYRNEILRVIQGVARKKGFNSDWMNDDLKIFIQNSNRLNIFLQSVEQGIIVYQGQNLIVYAGRLDFALERKLRRVDERSRIRSREIDLSDAVTLVHYIKGDGHPLSWQYVQGLDENGRGMGVGDAGIQAVATEYIRVYRVQGIVEMVWDEEFERWRYIDLEGEWTWV</sequence>
<dbReference type="AlphaFoldDB" id="E9E807"/>
<gene>
    <name evidence="1" type="ORF">MAC_06005</name>
</gene>
<keyword evidence="2" id="KW-1185">Reference proteome</keyword>
<evidence type="ECO:0000313" key="2">
    <source>
        <dbReference type="Proteomes" id="UP000002499"/>
    </source>
</evidence>
<dbReference type="EMBL" id="GL698518">
    <property type="protein sequence ID" value="EFY88014.1"/>
    <property type="molecule type" value="Genomic_DNA"/>
</dbReference>
<reference evidence="1 2" key="1">
    <citation type="journal article" date="2011" name="PLoS Genet.">
        <title>Genome sequencing and comparative transcriptomics of the model entomopathogenic fungi Metarhizium anisopliae and M. acridum.</title>
        <authorList>
            <person name="Gao Q."/>
            <person name="Jin K."/>
            <person name="Ying S.H."/>
            <person name="Zhang Y."/>
            <person name="Xiao G."/>
            <person name="Shang Y."/>
            <person name="Duan Z."/>
            <person name="Hu X."/>
            <person name="Xie X.Q."/>
            <person name="Zhou G."/>
            <person name="Peng G."/>
            <person name="Luo Z."/>
            <person name="Huang W."/>
            <person name="Wang B."/>
            <person name="Fang W."/>
            <person name="Wang S."/>
            <person name="Zhong Y."/>
            <person name="Ma L.J."/>
            <person name="St Leger R.J."/>
            <person name="Zhao G.P."/>
            <person name="Pei Y."/>
            <person name="Feng M.G."/>
            <person name="Xia Y."/>
            <person name="Wang C."/>
        </authorList>
    </citation>
    <scope>NUCLEOTIDE SEQUENCE [LARGE SCALE GENOMIC DNA]</scope>
    <source>
        <strain evidence="1 2">CQMa 102</strain>
    </source>
</reference>
<dbReference type="GeneID" id="19250316"/>
<organism evidence="2">
    <name type="scientific">Metarhizium acridum (strain CQMa 102)</name>
    <dbReference type="NCBI Taxonomy" id="655827"/>
    <lineage>
        <taxon>Eukaryota</taxon>
        <taxon>Fungi</taxon>
        <taxon>Dikarya</taxon>
        <taxon>Ascomycota</taxon>
        <taxon>Pezizomycotina</taxon>
        <taxon>Sordariomycetes</taxon>
        <taxon>Hypocreomycetidae</taxon>
        <taxon>Hypocreales</taxon>
        <taxon>Clavicipitaceae</taxon>
        <taxon>Metarhizium</taxon>
    </lineage>
</organism>
<dbReference type="KEGG" id="maw:19250316"/>